<protein>
    <submittedName>
        <fullName evidence="2">Uncharacterized protein</fullName>
    </submittedName>
</protein>
<organism evidence="2 3">
    <name type="scientific">Neisseria mucosa (strain ATCC 25996 / DSM 4631 / NCTC 10774 / M26)</name>
    <dbReference type="NCBI Taxonomy" id="546266"/>
    <lineage>
        <taxon>Bacteria</taxon>
        <taxon>Pseudomonadati</taxon>
        <taxon>Pseudomonadota</taxon>
        <taxon>Betaproteobacteria</taxon>
        <taxon>Neisseriales</taxon>
        <taxon>Neisseriaceae</taxon>
        <taxon>Neisseria</taxon>
    </lineage>
</organism>
<dbReference type="EMBL" id="ACDX02000007">
    <property type="protein sequence ID" value="EFC88588.1"/>
    <property type="molecule type" value="Genomic_DNA"/>
</dbReference>
<proteinExistence type="predicted"/>
<evidence type="ECO:0000313" key="3">
    <source>
        <dbReference type="Proteomes" id="UP000003344"/>
    </source>
</evidence>
<keyword evidence="1" id="KW-1133">Transmembrane helix</keyword>
<comment type="caution">
    <text evidence="2">The sequence shown here is derived from an EMBL/GenBank/DDBJ whole genome shotgun (WGS) entry which is preliminary data.</text>
</comment>
<accession>D2ZWH3</accession>
<reference evidence="2 3" key="1">
    <citation type="submission" date="2009-10" db="EMBL/GenBank/DDBJ databases">
        <authorList>
            <person name="Weinstock G."/>
            <person name="Sodergren E."/>
            <person name="Clifton S."/>
            <person name="Fulton L."/>
            <person name="Fulton B."/>
            <person name="Courtney L."/>
            <person name="Fronick C."/>
            <person name="Harrison M."/>
            <person name="Strong C."/>
            <person name="Farmer C."/>
            <person name="Delahaunty K."/>
            <person name="Markovic C."/>
            <person name="Hall O."/>
            <person name="Minx P."/>
            <person name="Tomlinson C."/>
            <person name="Mitreva M."/>
            <person name="Nelson J."/>
            <person name="Hou S."/>
            <person name="Wollam A."/>
            <person name="Pepin K.H."/>
            <person name="Johnson M."/>
            <person name="Bhonagiri V."/>
            <person name="Nash W.E."/>
            <person name="Warren W."/>
            <person name="Chinwalla A."/>
            <person name="Mardis E.R."/>
            <person name="Wilson R.K."/>
        </authorList>
    </citation>
    <scope>NUCLEOTIDE SEQUENCE [LARGE SCALE GENOMIC DNA]</scope>
    <source>
        <strain evidence="3">ATCC 25996 / DSM 4631 / NCTC 10774 / M26</strain>
    </source>
</reference>
<evidence type="ECO:0000256" key="1">
    <source>
        <dbReference type="SAM" id="Phobius"/>
    </source>
</evidence>
<gene>
    <name evidence="2" type="ORF">NEIMUCOT_04971</name>
</gene>
<dbReference type="Proteomes" id="UP000003344">
    <property type="component" value="Unassembled WGS sequence"/>
</dbReference>
<name>D2ZWH3_NEIM2</name>
<feature type="transmembrane region" description="Helical" evidence="1">
    <location>
        <begin position="12"/>
        <end position="31"/>
    </location>
</feature>
<evidence type="ECO:0000313" key="2">
    <source>
        <dbReference type="EMBL" id="EFC88588.1"/>
    </source>
</evidence>
<keyword evidence="1" id="KW-0812">Transmembrane</keyword>
<sequence length="48" mass="5787">MNINKNCLHCKVYLLVYLGNFLLKSIFRLIFPKITYFECLMPYNKKVV</sequence>
<dbReference type="AlphaFoldDB" id="D2ZWH3"/>
<keyword evidence="1" id="KW-0472">Membrane</keyword>